<dbReference type="PANTHER" id="PTHR36110:SF4">
    <property type="entry name" value="RING-CLEAVING DIOXYGENASE MHQA-RELATED"/>
    <property type="match status" value="1"/>
</dbReference>
<evidence type="ECO:0000313" key="3">
    <source>
        <dbReference type="Proteomes" id="UP000067523"/>
    </source>
</evidence>
<dbReference type="Pfam" id="PF00903">
    <property type="entry name" value="Glyoxalase"/>
    <property type="match status" value="1"/>
</dbReference>
<feature type="domain" description="VOC" evidence="1">
    <location>
        <begin position="147"/>
        <end position="258"/>
    </location>
</feature>
<dbReference type="Proteomes" id="UP000067523">
    <property type="component" value="Chromosome"/>
</dbReference>
<dbReference type="AlphaFoldDB" id="A0A0U2MWW6"/>
<protein>
    <submittedName>
        <fullName evidence="2">Glyoxalase</fullName>
    </submittedName>
</protein>
<keyword evidence="3" id="KW-1185">Reference proteome</keyword>
<dbReference type="SUPFAM" id="SSF54593">
    <property type="entry name" value="Glyoxalase/Bleomycin resistance protein/Dihydroxybiphenyl dioxygenase"/>
    <property type="match status" value="2"/>
</dbReference>
<dbReference type="EMBL" id="CP013655">
    <property type="protein sequence ID" value="ALS37139.1"/>
    <property type="molecule type" value="Genomic_DNA"/>
</dbReference>
<name>A0A0U2MWW6_9ENTE</name>
<dbReference type="RefSeq" id="WP_208930339.1">
    <property type="nucleotide sequence ID" value="NZ_CP013655.1"/>
</dbReference>
<feature type="domain" description="VOC" evidence="1">
    <location>
        <begin position="4"/>
        <end position="138"/>
    </location>
</feature>
<evidence type="ECO:0000259" key="1">
    <source>
        <dbReference type="PROSITE" id="PS51819"/>
    </source>
</evidence>
<accession>A0A0U2MWW6</accession>
<reference evidence="3" key="1">
    <citation type="submission" date="2015-12" db="EMBL/GenBank/DDBJ databases">
        <authorList>
            <person name="Lauer A."/>
            <person name="Humrighouse B."/>
            <person name="Loparev V."/>
            <person name="Shewmaker P.L."/>
            <person name="Whitney A.M."/>
            <person name="McLaughlin R.W."/>
        </authorList>
    </citation>
    <scope>NUCLEOTIDE SEQUENCE [LARGE SCALE GENOMIC DNA]</scope>
    <source>
        <strain evidence="3">LMG 26678</strain>
    </source>
</reference>
<dbReference type="Gene3D" id="3.10.180.10">
    <property type="entry name" value="2,3-Dihydroxybiphenyl 1,2-Dioxygenase, domain 1"/>
    <property type="match status" value="2"/>
</dbReference>
<proteinExistence type="predicted"/>
<dbReference type="InterPro" id="IPR037523">
    <property type="entry name" value="VOC_core"/>
</dbReference>
<dbReference type="InterPro" id="IPR052537">
    <property type="entry name" value="Extradiol_RC_dioxygenase"/>
</dbReference>
<dbReference type="PROSITE" id="PS51819">
    <property type="entry name" value="VOC"/>
    <property type="match status" value="2"/>
</dbReference>
<dbReference type="STRING" id="118060.ATZ35_08195"/>
<sequence length="296" mass="34145">MFAPLHHVSLLTRYAEENHFFYTTILGLRFVKKTVNQENHKMLHYYYGDYAGTPGSVITFFVIPALANRYDNDHFLNSIGLKIPKGSLYFWEQRLTEAQIGFTKEANTLSFQNRDQVTIQLVEVEQPPLAKELQVQNTIPGDKQILGLLSTEFHVTDLEKTADFFYRLLGWETDQGYLQLNETDSIQLVQTNTVEKTRMGRGSMDHVAFSIRDETALNHLYEKAKQQGWHIEKLVHRGYFKSLYIREPGGNRVEFATLTPGFTIDEPLDALGEQLALPPFLEKKRTEIEAALYHEP</sequence>
<dbReference type="InterPro" id="IPR004360">
    <property type="entry name" value="Glyas_Fos-R_dOase_dom"/>
</dbReference>
<evidence type="ECO:0000313" key="2">
    <source>
        <dbReference type="EMBL" id="ALS37139.1"/>
    </source>
</evidence>
<organism evidence="2 3">
    <name type="scientific">Enterococcus rotai</name>
    <dbReference type="NCBI Taxonomy" id="118060"/>
    <lineage>
        <taxon>Bacteria</taxon>
        <taxon>Bacillati</taxon>
        <taxon>Bacillota</taxon>
        <taxon>Bacilli</taxon>
        <taxon>Lactobacillales</taxon>
        <taxon>Enterococcaceae</taxon>
        <taxon>Enterococcus</taxon>
    </lineage>
</organism>
<dbReference type="KEGG" id="erx:ATZ35_08195"/>
<gene>
    <name evidence="2" type="ORF">ATZ35_08195</name>
</gene>
<dbReference type="InterPro" id="IPR029068">
    <property type="entry name" value="Glyas_Bleomycin-R_OHBP_Dase"/>
</dbReference>
<dbReference type="PANTHER" id="PTHR36110">
    <property type="entry name" value="RING-CLEAVING DIOXYGENASE MHQE-RELATED"/>
    <property type="match status" value="1"/>
</dbReference>